<sequence>MFLRIKGGKHYMIEVVFFSKKLRLNRYALILSFPIFLPIFTTLASYLEIPSNIGFHLSFVGSGMVFLLLNRKDERFYKKIFQQIPQWFYISPLLLEKRIRGTFFLWVLTVGITLSFLLLQCFVESNSSTDYFVFRGLVIVPLLALRSALSLLCKSPDLGEEYIDKDLVEAGKIIEDIEKQSSLGTFCGVFIFWWICTELYGQGKNVKKRASLAVEEIEKVLQFSRERCQWGSLLTNEERQDILEKTFKLLVRSKRDEFLLHGSHPWTLAGKLIWGVFQNPSSPWVALKELQEVSEEAHGYLKEIEELQRVRSALPLQEPPSTGTPATPTPNPEGVDVRSPGVEGSSPDPAKAVTPTKVRQ</sequence>
<keyword evidence="2" id="KW-1133">Transmembrane helix</keyword>
<dbReference type="EMBL" id="LT545992">
    <property type="protein sequence ID" value="SAI76024.1"/>
    <property type="molecule type" value="Genomic_DNA"/>
</dbReference>
<organism evidence="3">
    <name type="scientific">Botryococcus braunii Showa</name>
    <dbReference type="NCBI Taxonomy" id="1202541"/>
    <lineage>
        <taxon>Eukaryota</taxon>
        <taxon>Viridiplantae</taxon>
        <taxon>Chlorophyta</taxon>
        <taxon>core chlorophytes</taxon>
        <taxon>Trebouxiophyceae</taxon>
        <taxon>Trebouxiophyceae incertae sedis</taxon>
        <taxon>Elliptochloris clade</taxon>
        <taxon>Botryococcus</taxon>
    </lineage>
</organism>
<feature type="transmembrane region" description="Helical" evidence="2">
    <location>
        <begin position="103"/>
        <end position="120"/>
    </location>
</feature>
<evidence type="ECO:0000256" key="1">
    <source>
        <dbReference type="SAM" id="MobiDB-lite"/>
    </source>
</evidence>
<keyword evidence="3" id="KW-0496">Mitochondrion</keyword>
<evidence type="ECO:0000256" key="2">
    <source>
        <dbReference type="SAM" id="Phobius"/>
    </source>
</evidence>
<protein>
    <submittedName>
        <fullName evidence="3">Uncharacterized protein</fullName>
    </submittedName>
</protein>
<name>A0A162NR17_BOTBR</name>
<keyword evidence="2" id="KW-0472">Membrane</keyword>
<reference evidence="3" key="1">
    <citation type="journal article" date="2016" name="Genome Announc.">
        <title>Complete Chloroplast and Mitochondrial Genome Sequences of the Hydrocarbon Oil-Producing Green Microalga Botryococcus braunii Race B (Showa).</title>
        <authorList>
            <person name="Blifernez-Klassen O."/>
            <person name="Wibberg D."/>
            <person name="Winkler A."/>
            <person name="Blom J."/>
            <person name="Goesmann A."/>
            <person name="Kalinowski J."/>
            <person name="Kruse O."/>
        </authorList>
    </citation>
    <scope>NUCLEOTIDE SEQUENCE</scope>
    <source>
        <strain evidence="3">Showa</strain>
    </source>
</reference>
<keyword evidence="2" id="KW-0812">Transmembrane</keyword>
<dbReference type="AlphaFoldDB" id="A0A162NR17"/>
<accession>A0A162NR17</accession>
<feature type="transmembrane region" description="Helical" evidence="2">
    <location>
        <begin position="27"/>
        <end position="47"/>
    </location>
</feature>
<evidence type="ECO:0000313" key="3">
    <source>
        <dbReference type="EMBL" id="SAI76024.1"/>
    </source>
</evidence>
<feature type="transmembrane region" description="Helical" evidence="2">
    <location>
        <begin position="53"/>
        <end position="69"/>
    </location>
</feature>
<feature type="region of interest" description="Disordered" evidence="1">
    <location>
        <begin position="311"/>
        <end position="360"/>
    </location>
</feature>
<proteinExistence type="predicted"/>
<geneLocation type="mitochondrion" evidence="3"/>